<feature type="compositionally biased region" description="Polar residues" evidence="1">
    <location>
        <begin position="416"/>
        <end position="427"/>
    </location>
</feature>
<feature type="compositionally biased region" description="Basic and acidic residues" evidence="1">
    <location>
        <begin position="73"/>
        <end position="96"/>
    </location>
</feature>
<feature type="compositionally biased region" description="Basic and acidic residues" evidence="1">
    <location>
        <begin position="1"/>
        <end position="13"/>
    </location>
</feature>
<accession>A0A165F7K0</accession>
<evidence type="ECO:0000313" key="2">
    <source>
        <dbReference type="EMBL" id="KZF20667.1"/>
    </source>
</evidence>
<feature type="compositionally biased region" description="Basic and acidic residues" evidence="1">
    <location>
        <begin position="237"/>
        <end position="248"/>
    </location>
</feature>
<sequence>MERDWDRSRDRAMSGETYRPSQRIGRPFPPRDHFRSNRPSSVRNWSPPAGDSYVPAGSMRDSIRSRGRSPGPFRRESRSPHFRNKEVGTTWRERPRSPLPRRWSPRRESNRWNDRQRSPSRSGIMRTRSPYSGSGGRSPRTAPLKRERSLVEDRPIRSPPSKRERFASPPRGRSDRPLSPVRRQYSPARKGRYSPYLDTRPNRRSPSRSPVSREDRLETQAGGFRRRRSPSPLSRNMRSDYRSEHSSGRDSTSSSRRSPPIHPSRRALQQPTTSDVRSSAWSATHRPAHSSKFPPRSPHTQSPRVSRSPVRERSLPPRRRRSRPRSPPRGPTGYRSPLRGDDSPSGYAVDASAGGMVGDRQVSPGMAGAPFRSGDLSRAQSPTDASVGGPRDAVLTGTRSPPSGPSVPFSMPAHSRLNTVSVLSAPSQPRAGPNSRFPRDSSRESFLPPTYPTSRRPPSSHRPGFSRGGHRITSGPYEPHSRSPGQAPPSAVPTGPRSSRGPTVPSFSQPQPYRPSHSTTATTYPRTQHFTHHLSTIPALVPGGKILPSILKPEVVEKLTRLEEEKRKLMDLIDDKMIKKRLLLRDWERLERESAREGLKSDLAEQQLSIMTDEGGLGGSAF</sequence>
<dbReference type="EMBL" id="KV407462">
    <property type="protein sequence ID" value="KZF20667.1"/>
    <property type="molecule type" value="Genomic_DNA"/>
</dbReference>
<evidence type="ECO:0000313" key="3">
    <source>
        <dbReference type="Proteomes" id="UP000076632"/>
    </source>
</evidence>
<feature type="compositionally biased region" description="Basic and acidic residues" evidence="1">
    <location>
        <begin position="144"/>
        <end position="176"/>
    </location>
</feature>
<name>A0A165F7K0_XYLHT</name>
<evidence type="ECO:0000256" key="1">
    <source>
        <dbReference type="SAM" id="MobiDB-lite"/>
    </source>
</evidence>
<feature type="compositionally biased region" description="Low complexity" evidence="1">
    <location>
        <begin position="249"/>
        <end position="258"/>
    </location>
</feature>
<organism evidence="2 3">
    <name type="scientific">Xylona heveae (strain CBS 132557 / TC161)</name>
    <dbReference type="NCBI Taxonomy" id="1328760"/>
    <lineage>
        <taxon>Eukaryota</taxon>
        <taxon>Fungi</taxon>
        <taxon>Dikarya</taxon>
        <taxon>Ascomycota</taxon>
        <taxon>Pezizomycotina</taxon>
        <taxon>Xylonomycetes</taxon>
        <taxon>Xylonales</taxon>
        <taxon>Xylonaceae</taxon>
        <taxon>Xylona</taxon>
    </lineage>
</organism>
<feature type="region of interest" description="Disordered" evidence="1">
    <location>
        <begin position="1"/>
        <end position="523"/>
    </location>
</feature>
<feature type="compositionally biased region" description="Basic residues" evidence="1">
    <location>
        <begin position="316"/>
        <end position="326"/>
    </location>
</feature>
<reference evidence="2 3" key="1">
    <citation type="journal article" date="2016" name="Fungal Biol.">
        <title>The genome of Xylona heveae provides a window into fungal endophytism.</title>
        <authorList>
            <person name="Gazis R."/>
            <person name="Kuo A."/>
            <person name="Riley R."/>
            <person name="LaButti K."/>
            <person name="Lipzen A."/>
            <person name="Lin J."/>
            <person name="Amirebrahimi M."/>
            <person name="Hesse C.N."/>
            <person name="Spatafora J.W."/>
            <person name="Henrissat B."/>
            <person name="Hainaut M."/>
            <person name="Grigoriev I.V."/>
            <person name="Hibbett D.S."/>
        </authorList>
    </citation>
    <scope>NUCLEOTIDE SEQUENCE [LARGE SCALE GENOMIC DNA]</scope>
    <source>
        <strain evidence="2 3">TC161</strain>
    </source>
</reference>
<dbReference type="RefSeq" id="XP_018186222.1">
    <property type="nucleotide sequence ID" value="XM_018333094.1"/>
</dbReference>
<dbReference type="Proteomes" id="UP000076632">
    <property type="component" value="Unassembled WGS sequence"/>
</dbReference>
<dbReference type="GeneID" id="28898231"/>
<feature type="compositionally biased region" description="Polar residues" evidence="1">
    <location>
        <begin position="496"/>
        <end position="523"/>
    </location>
</feature>
<proteinExistence type="predicted"/>
<evidence type="ECO:0008006" key="4">
    <source>
        <dbReference type="Google" id="ProtNLM"/>
    </source>
</evidence>
<dbReference type="InParanoid" id="A0A165F7K0"/>
<dbReference type="OMA" id="QAHESRM"/>
<keyword evidence="3" id="KW-1185">Reference proteome</keyword>
<gene>
    <name evidence="2" type="ORF">L228DRAFT_249448</name>
</gene>
<feature type="compositionally biased region" description="Basic and acidic residues" evidence="1">
    <location>
        <begin position="105"/>
        <end position="117"/>
    </location>
</feature>
<protein>
    <recommendedName>
        <fullName evidence="4">Serine/arginine repetitive matrix protein 1</fullName>
    </recommendedName>
</protein>
<feature type="compositionally biased region" description="Polar residues" evidence="1">
    <location>
        <begin position="267"/>
        <end position="282"/>
    </location>
</feature>
<dbReference type="AlphaFoldDB" id="A0A165F7K0"/>
<dbReference type="OrthoDB" id="5424692at2759"/>
<dbReference type="STRING" id="1328760.A0A165F7K0"/>
<feature type="compositionally biased region" description="Low complexity" evidence="1">
    <location>
        <begin position="126"/>
        <end position="141"/>
    </location>
</feature>
<feature type="compositionally biased region" description="Low complexity" evidence="1">
    <location>
        <begin position="452"/>
        <end position="465"/>
    </location>
</feature>